<dbReference type="AlphaFoldDB" id="A0A5C6BR68"/>
<dbReference type="InterPro" id="IPR013430">
    <property type="entry name" value="Toxin_antidote_HigA"/>
</dbReference>
<dbReference type="PANTHER" id="PTHR36924">
    <property type="entry name" value="ANTITOXIN HIGA-1"/>
    <property type="match status" value="1"/>
</dbReference>
<sequence length="365" mass="41202">MDRSISVEPFLPGEYIKEEMESREWTQDDLASVLGVTRQTVNRLLSGKSGVTPEMAHLLGAAFGTSANMWMNLQTSYELSKSEHDTKEIERRSAIFDQFPISALVKRKWIAKTKSCDELEKSLSSFLERDCLDSPSRFRVAARKSTGGKDGPQLAWFARVRKLSVVAPASKYKDGIDDCLSDLSHLLHDPKDVAVVPKVLSDHGIRLVVVKHLPKTKIDGVATWVKGEPVVGLSLRYGRIDNFWFTLLHELTHIKYRDEAPVDTEEMFKTDEESNIEIRANDEAASFLVPREKLDSFILRAGPLYYQRRVIQFANANGIHPGIVVGQLQRRGELDYSQLRKLLAPIRDRVIGKAITDGWGNNIQL</sequence>
<dbReference type="SUPFAM" id="SSF47413">
    <property type="entry name" value="lambda repressor-like DNA-binding domains"/>
    <property type="match status" value="1"/>
</dbReference>
<evidence type="ECO:0000313" key="5">
    <source>
        <dbReference type="Proteomes" id="UP000320735"/>
    </source>
</evidence>
<keyword evidence="2" id="KW-0238">DNA-binding</keyword>
<comment type="similarity">
    <text evidence="1">Belongs to the short-chain fatty acyl-CoA assimilation regulator (ScfR) family.</text>
</comment>
<gene>
    <name evidence="4" type="primary">yddM</name>
    <name evidence="4" type="ORF">CA54_19900</name>
</gene>
<proteinExistence type="inferred from homology"/>
<keyword evidence="5" id="KW-1185">Reference proteome</keyword>
<dbReference type="Proteomes" id="UP000320735">
    <property type="component" value="Unassembled WGS sequence"/>
</dbReference>
<evidence type="ECO:0000259" key="3">
    <source>
        <dbReference type="PROSITE" id="PS50943"/>
    </source>
</evidence>
<dbReference type="NCBIfam" id="TIGR02607">
    <property type="entry name" value="antidote_HigA"/>
    <property type="match status" value="1"/>
</dbReference>
<dbReference type="RefSeq" id="WP_197532331.1">
    <property type="nucleotide sequence ID" value="NZ_SJPP01000001.1"/>
</dbReference>
<dbReference type="Gene3D" id="1.10.10.2910">
    <property type="match status" value="1"/>
</dbReference>
<dbReference type="PANTHER" id="PTHR36924:SF1">
    <property type="entry name" value="ANTITOXIN HIGA-1"/>
    <property type="match status" value="1"/>
</dbReference>
<protein>
    <submittedName>
        <fullName evidence="4">Putative HTH-type transcriptional regulator YddM</fullName>
    </submittedName>
</protein>
<feature type="domain" description="HTH cro/C1-type" evidence="3">
    <location>
        <begin position="16"/>
        <end position="70"/>
    </location>
</feature>
<dbReference type="CDD" id="cd00093">
    <property type="entry name" value="HTH_XRE"/>
    <property type="match status" value="1"/>
</dbReference>
<dbReference type="InterPro" id="IPR010359">
    <property type="entry name" value="IrrE_HExxH"/>
</dbReference>
<dbReference type="GO" id="GO:0003677">
    <property type="term" value="F:DNA binding"/>
    <property type="evidence" value="ECO:0007669"/>
    <property type="project" value="UniProtKB-KW"/>
</dbReference>
<dbReference type="Pfam" id="PF06114">
    <property type="entry name" value="Peptidase_M78"/>
    <property type="match status" value="1"/>
</dbReference>
<evidence type="ECO:0000256" key="1">
    <source>
        <dbReference type="ARBA" id="ARBA00007227"/>
    </source>
</evidence>
<dbReference type="InterPro" id="IPR010982">
    <property type="entry name" value="Lambda_DNA-bd_dom_sf"/>
</dbReference>
<organism evidence="4 5">
    <name type="scientific">Symmachiella macrocystis</name>
    <dbReference type="NCBI Taxonomy" id="2527985"/>
    <lineage>
        <taxon>Bacteria</taxon>
        <taxon>Pseudomonadati</taxon>
        <taxon>Planctomycetota</taxon>
        <taxon>Planctomycetia</taxon>
        <taxon>Planctomycetales</taxon>
        <taxon>Planctomycetaceae</taxon>
        <taxon>Symmachiella</taxon>
    </lineage>
</organism>
<evidence type="ECO:0000256" key="2">
    <source>
        <dbReference type="ARBA" id="ARBA00023125"/>
    </source>
</evidence>
<dbReference type="PROSITE" id="PS50943">
    <property type="entry name" value="HTH_CROC1"/>
    <property type="match status" value="1"/>
</dbReference>
<dbReference type="SMART" id="SM00530">
    <property type="entry name" value="HTH_XRE"/>
    <property type="match status" value="1"/>
</dbReference>
<accession>A0A5C6BR68</accession>
<evidence type="ECO:0000313" key="4">
    <source>
        <dbReference type="EMBL" id="TWU13164.1"/>
    </source>
</evidence>
<dbReference type="InterPro" id="IPR001387">
    <property type="entry name" value="Cro/C1-type_HTH"/>
</dbReference>
<reference evidence="4 5" key="1">
    <citation type="submission" date="2019-02" db="EMBL/GenBank/DDBJ databases">
        <title>Deep-cultivation of Planctomycetes and their phenomic and genomic characterization uncovers novel biology.</title>
        <authorList>
            <person name="Wiegand S."/>
            <person name="Jogler M."/>
            <person name="Boedeker C."/>
            <person name="Pinto D."/>
            <person name="Vollmers J."/>
            <person name="Rivas-Marin E."/>
            <person name="Kohn T."/>
            <person name="Peeters S.H."/>
            <person name="Heuer A."/>
            <person name="Rast P."/>
            <person name="Oberbeckmann S."/>
            <person name="Bunk B."/>
            <person name="Jeske O."/>
            <person name="Meyerdierks A."/>
            <person name="Storesund J.E."/>
            <person name="Kallscheuer N."/>
            <person name="Luecker S."/>
            <person name="Lage O.M."/>
            <person name="Pohl T."/>
            <person name="Merkel B.J."/>
            <person name="Hornburger P."/>
            <person name="Mueller R.-W."/>
            <person name="Bruemmer F."/>
            <person name="Labrenz M."/>
            <person name="Spormann A.M."/>
            <person name="Op Den Camp H."/>
            <person name="Overmann J."/>
            <person name="Amann R."/>
            <person name="Jetten M.S.M."/>
            <person name="Mascher T."/>
            <person name="Medema M.H."/>
            <person name="Devos D.P."/>
            <person name="Kaster A.-K."/>
            <person name="Ovreas L."/>
            <person name="Rohde M."/>
            <person name="Galperin M.Y."/>
            <person name="Jogler C."/>
        </authorList>
    </citation>
    <scope>NUCLEOTIDE SEQUENCE [LARGE SCALE GENOMIC DNA]</scope>
    <source>
        <strain evidence="4 5">CA54</strain>
    </source>
</reference>
<comment type="caution">
    <text evidence="4">The sequence shown here is derived from an EMBL/GenBank/DDBJ whole genome shotgun (WGS) entry which is preliminary data.</text>
</comment>
<name>A0A5C6BR68_9PLAN</name>
<dbReference type="Pfam" id="PF01381">
    <property type="entry name" value="HTH_3"/>
    <property type="match status" value="1"/>
</dbReference>
<dbReference type="Gene3D" id="1.10.260.40">
    <property type="entry name" value="lambda repressor-like DNA-binding domains"/>
    <property type="match status" value="1"/>
</dbReference>
<dbReference type="EMBL" id="SJPP01000001">
    <property type="protein sequence ID" value="TWU13164.1"/>
    <property type="molecule type" value="Genomic_DNA"/>
</dbReference>